<evidence type="ECO:0000313" key="1">
    <source>
        <dbReference type="EMBL" id="OTP68238.1"/>
    </source>
</evidence>
<gene>
    <name evidence="1" type="ORF">PAMC26510_29435</name>
</gene>
<dbReference type="AlphaFoldDB" id="A0A242MAB1"/>
<accession>A0A242MAB1</accession>
<evidence type="ECO:0000313" key="2">
    <source>
        <dbReference type="Proteomes" id="UP000194546"/>
    </source>
</evidence>
<dbReference type="EMBL" id="NBTY01000174">
    <property type="protein sequence ID" value="OTP68238.1"/>
    <property type="molecule type" value="Genomic_DNA"/>
</dbReference>
<proteinExistence type="predicted"/>
<sequence>MLNQLIGERDPICRCANHPVVKAERLTMLGLKQGGVFSSTLRNERADLLE</sequence>
<name>A0A242MAB1_CABSO</name>
<protein>
    <submittedName>
        <fullName evidence="1">Uncharacterized protein</fullName>
    </submittedName>
</protein>
<dbReference type="Proteomes" id="UP000194546">
    <property type="component" value="Unassembled WGS sequence"/>
</dbReference>
<comment type="caution">
    <text evidence="1">The sequence shown here is derived from an EMBL/GenBank/DDBJ whole genome shotgun (WGS) entry which is preliminary data.</text>
</comment>
<organism evidence="1 2">
    <name type="scientific">Caballeronia sordidicola</name>
    <name type="common">Burkholderia sordidicola</name>
    <dbReference type="NCBI Taxonomy" id="196367"/>
    <lineage>
        <taxon>Bacteria</taxon>
        <taxon>Pseudomonadati</taxon>
        <taxon>Pseudomonadota</taxon>
        <taxon>Betaproteobacteria</taxon>
        <taxon>Burkholderiales</taxon>
        <taxon>Burkholderiaceae</taxon>
        <taxon>Caballeronia</taxon>
    </lineage>
</organism>
<reference evidence="1 2" key="1">
    <citation type="submission" date="2017-03" db="EMBL/GenBank/DDBJ databases">
        <title>Genome analysis of strain PAMC 26510.</title>
        <authorList>
            <person name="Oh H.-M."/>
            <person name="Yang J.-A."/>
        </authorList>
    </citation>
    <scope>NUCLEOTIDE SEQUENCE [LARGE SCALE GENOMIC DNA]</scope>
    <source>
        <strain evidence="1 2">PAMC 26510</strain>
    </source>
</reference>